<evidence type="ECO:0000313" key="1">
    <source>
        <dbReference type="EMBL" id="MCS4123135.1"/>
    </source>
</evidence>
<organism evidence="1 2">
    <name type="scientific">Salinibacter ruber</name>
    <dbReference type="NCBI Taxonomy" id="146919"/>
    <lineage>
        <taxon>Bacteria</taxon>
        <taxon>Pseudomonadati</taxon>
        <taxon>Rhodothermota</taxon>
        <taxon>Rhodothermia</taxon>
        <taxon>Rhodothermales</taxon>
        <taxon>Salinibacteraceae</taxon>
        <taxon>Salinibacter</taxon>
    </lineage>
</organism>
<proteinExistence type="predicted"/>
<sequence>MLFLLLHSTPHGVAYFRLRGETWTGGSRYLSPTLRNVPHIHSEARRRYQIAGTLLLISLGGVNEQQTGGG</sequence>
<dbReference type="EMBL" id="JANUBL010000023">
    <property type="protein sequence ID" value="MCS4123135.1"/>
    <property type="molecule type" value="Genomic_DNA"/>
</dbReference>
<reference evidence="1" key="1">
    <citation type="submission" date="2022-08" db="EMBL/GenBank/DDBJ databases">
        <title>Genomic Encyclopedia of Type Strains, Phase V (KMG-V): Genome sequencing to study the core and pangenomes of soil and plant-associated prokaryotes.</title>
        <authorList>
            <person name="Whitman W."/>
        </authorList>
    </citation>
    <scope>NUCLEOTIDE SEQUENCE</scope>
    <source>
        <strain evidence="1">SP3026</strain>
    </source>
</reference>
<accession>A0A9X2V8C4</accession>
<protein>
    <submittedName>
        <fullName evidence="1">Uncharacterized protein</fullName>
    </submittedName>
</protein>
<dbReference type="Proteomes" id="UP001155144">
    <property type="component" value="Unassembled WGS sequence"/>
</dbReference>
<gene>
    <name evidence="1" type="ORF">GGP45_003506</name>
</gene>
<comment type="caution">
    <text evidence="1">The sequence shown here is derived from an EMBL/GenBank/DDBJ whole genome shotgun (WGS) entry which is preliminary data.</text>
</comment>
<dbReference type="AlphaFoldDB" id="A0A9X2V8C4"/>
<name>A0A9X2V8C4_9BACT</name>
<evidence type="ECO:0000313" key="2">
    <source>
        <dbReference type="Proteomes" id="UP001155144"/>
    </source>
</evidence>